<keyword evidence="2" id="KW-0238">DNA-binding</keyword>
<dbReference type="Proteomes" id="UP000183843">
    <property type="component" value="Unassembled WGS sequence"/>
</dbReference>
<dbReference type="GO" id="GO:0003677">
    <property type="term" value="F:DNA binding"/>
    <property type="evidence" value="ECO:0007669"/>
    <property type="project" value="UniProtKB-KW"/>
</dbReference>
<protein>
    <submittedName>
        <fullName evidence="5">Transcriptional regulator, HxlR family</fullName>
    </submittedName>
</protein>
<dbReference type="InterPro" id="IPR036388">
    <property type="entry name" value="WH-like_DNA-bd_sf"/>
</dbReference>
<dbReference type="AlphaFoldDB" id="A0A1I0V2M6"/>
<dbReference type="EMBL" id="FOJX01000001">
    <property type="protein sequence ID" value="SFA70584.1"/>
    <property type="molecule type" value="Genomic_DNA"/>
</dbReference>
<evidence type="ECO:0000256" key="2">
    <source>
        <dbReference type="ARBA" id="ARBA00023125"/>
    </source>
</evidence>
<organism evidence="5 6">
    <name type="scientific">Selenomonas ruminantium</name>
    <dbReference type="NCBI Taxonomy" id="971"/>
    <lineage>
        <taxon>Bacteria</taxon>
        <taxon>Bacillati</taxon>
        <taxon>Bacillota</taxon>
        <taxon>Negativicutes</taxon>
        <taxon>Selenomonadales</taxon>
        <taxon>Selenomonadaceae</taxon>
        <taxon>Selenomonas</taxon>
    </lineage>
</organism>
<dbReference type="PANTHER" id="PTHR33204:SF29">
    <property type="entry name" value="TRANSCRIPTIONAL REGULATOR"/>
    <property type="match status" value="1"/>
</dbReference>
<dbReference type="InterPro" id="IPR036390">
    <property type="entry name" value="WH_DNA-bd_sf"/>
</dbReference>
<dbReference type="Gene3D" id="1.10.10.10">
    <property type="entry name" value="Winged helix-like DNA-binding domain superfamily/Winged helix DNA-binding domain"/>
    <property type="match status" value="1"/>
</dbReference>
<evidence type="ECO:0000313" key="5">
    <source>
        <dbReference type="EMBL" id="SFA70584.1"/>
    </source>
</evidence>
<reference evidence="5 6" key="1">
    <citation type="submission" date="2016-10" db="EMBL/GenBank/DDBJ databases">
        <authorList>
            <person name="de Groot N.N."/>
        </authorList>
    </citation>
    <scope>NUCLEOTIDE SEQUENCE [LARGE SCALE GENOMIC DNA]</scope>
    <source>
        <strain evidence="5 6">L14</strain>
    </source>
</reference>
<evidence type="ECO:0000313" key="6">
    <source>
        <dbReference type="Proteomes" id="UP000183843"/>
    </source>
</evidence>
<dbReference type="InterPro" id="IPR011991">
    <property type="entry name" value="ArsR-like_HTH"/>
</dbReference>
<dbReference type="PANTHER" id="PTHR33204">
    <property type="entry name" value="TRANSCRIPTIONAL REGULATOR, MARR FAMILY"/>
    <property type="match status" value="1"/>
</dbReference>
<evidence type="ECO:0000256" key="3">
    <source>
        <dbReference type="ARBA" id="ARBA00023163"/>
    </source>
</evidence>
<sequence length="126" mass="14429">MEKVKHNTMLSSEEFRAKVSHFIVTENGHCPVRPLIEMLQGKWKLQIIYALCIKDPLRFGEIGNALSGVTHTALTNALKELERDGLIHREQFNEIPPRVEYSLTEKGSDLLPVFHAMVNWGLRYVS</sequence>
<dbReference type="Pfam" id="PF01638">
    <property type="entry name" value="HxlR"/>
    <property type="match status" value="1"/>
</dbReference>
<keyword evidence="1" id="KW-0805">Transcription regulation</keyword>
<dbReference type="RefSeq" id="WP_218140805.1">
    <property type="nucleotide sequence ID" value="NZ_FOJX01000001.1"/>
</dbReference>
<name>A0A1I0V2M6_SELRU</name>
<dbReference type="CDD" id="cd00090">
    <property type="entry name" value="HTH_ARSR"/>
    <property type="match status" value="1"/>
</dbReference>
<accession>A0A1I0V2M6</accession>
<gene>
    <name evidence="5" type="ORF">SAMN05216587_101198</name>
</gene>
<dbReference type="SUPFAM" id="SSF46785">
    <property type="entry name" value="Winged helix' DNA-binding domain"/>
    <property type="match status" value="1"/>
</dbReference>
<feature type="domain" description="HTH hxlR-type" evidence="4">
    <location>
        <begin position="30"/>
        <end position="126"/>
    </location>
</feature>
<proteinExistence type="predicted"/>
<keyword evidence="3" id="KW-0804">Transcription</keyword>
<evidence type="ECO:0000259" key="4">
    <source>
        <dbReference type="PROSITE" id="PS51118"/>
    </source>
</evidence>
<evidence type="ECO:0000256" key="1">
    <source>
        <dbReference type="ARBA" id="ARBA00023015"/>
    </source>
</evidence>
<dbReference type="InterPro" id="IPR002577">
    <property type="entry name" value="HTH_HxlR"/>
</dbReference>
<dbReference type="PROSITE" id="PS51118">
    <property type="entry name" value="HTH_HXLR"/>
    <property type="match status" value="1"/>
</dbReference>